<feature type="domain" description="Aspartate/ornithine carbamoyltransferase Asp/Orn-binding" evidence="8">
    <location>
        <begin position="166"/>
        <end position="310"/>
    </location>
</feature>
<dbReference type="InterPro" id="IPR006130">
    <property type="entry name" value="Asp/Orn_carbamoylTrfase"/>
</dbReference>
<dbReference type="NCBIfam" id="NF002032">
    <property type="entry name" value="PRK00856.1"/>
    <property type="match status" value="1"/>
</dbReference>
<keyword evidence="4 7" id="KW-0665">Pyrimidine biosynthesis</keyword>
<evidence type="ECO:0000256" key="4">
    <source>
        <dbReference type="ARBA" id="ARBA00022975"/>
    </source>
</evidence>
<feature type="binding site" evidence="7">
    <location>
        <position position="274"/>
    </location>
    <ligand>
        <name>carbamoyl phosphate</name>
        <dbReference type="ChEBI" id="CHEBI:58228"/>
    </ligand>
</feature>
<proteinExistence type="inferred from homology"/>
<dbReference type="Gene3D" id="3.40.50.1370">
    <property type="entry name" value="Aspartate/ornithine carbamoyltransferase"/>
    <property type="match status" value="2"/>
</dbReference>
<comment type="similarity">
    <text evidence="2 7">Belongs to the aspartate/ornithine carbamoyltransferase superfamily. ATCase family.</text>
</comment>
<feature type="binding site" evidence="7">
    <location>
        <position position="67"/>
    </location>
    <ligand>
        <name>carbamoyl phosphate</name>
        <dbReference type="ChEBI" id="CHEBI:58228"/>
    </ligand>
</feature>
<sequence length="320" mass="35417">MASVKFLNSFKWFRKDLTNIKDLELWEIEEIMALAKVFKESIVNKLGKLPCQRGKTIVNLFLEPSTRTRNAFEMSAYRLGADVLSVNSSASSITKGETLKDTAKNLEAITADMIIIRHSAAGAAKYLAERLRIPVINAGDGAHAHPTQALLDSFTLREKFGDDLRGKKVTILGDILFSRVARSNIYCLKKQGVDVVLSGPSTLVPREFEKMGVKVCHDLKDAVKDADAVMLLRIQHERQSANYFPSISEYANVFGLNRLREGFLKKDAIIMHPGPINRGVEVDTYLADSPRSVILSQVTNGVAVRMAAIHLCLCAASKIK</sequence>
<dbReference type="PRINTS" id="PR00101">
    <property type="entry name" value="ATCASE"/>
</dbReference>
<keyword evidence="11" id="KW-1185">Reference proteome</keyword>
<dbReference type="NCBIfam" id="TIGR00670">
    <property type="entry name" value="asp_carb_tr"/>
    <property type="match status" value="1"/>
</dbReference>
<accession>A0ABU4WH91</accession>
<evidence type="ECO:0000256" key="2">
    <source>
        <dbReference type="ARBA" id="ARBA00008896"/>
    </source>
</evidence>
<dbReference type="InterPro" id="IPR002082">
    <property type="entry name" value="Asp_carbamoyltransf"/>
</dbReference>
<evidence type="ECO:0000259" key="9">
    <source>
        <dbReference type="Pfam" id="PF02729"/>
    </source>
</evidence>
<feature type="binding site" evidence="7">
    <location>
        <position position="68"/>
    </location>
    <ligand>
        <name>carbamoyl phosphate</name>
        <dbReference type="ChEBI" id="CHEBI:58228"/>
    </ligand>
</feature>
<evidence type="ECO:0000256" key="1">
    <source>
        <dbReference type="ARBA" id="ARBA00004852"/>
    </source>
</evidence>
<dbReference type="PANTHER" id="PTHR45753:SF6">
    <property type="entry name" value="ASPARTATE CARBAMOYLTRANSFERASE"/>
    <property type="match status" value="1"/>
</dbReference>
<reference evidence="10 11" key="1">
    <citation type="submission" date="2022-03" db="EMBL/GenBank/DDBJ databases">
        <title>Novel taxa within the pig intestine.</title>
        <authorList>
            <person name="Wylensek D."/>
            <person name="Bishof K."/>
            <person name="Afrizal A."/>
            <person name="Clavel T."/>
        </authorList>
    </citation>
    <scope>NUCLEOTIDE SEQUENCE [LARGE SCALE GENOMIC DNA]</scope>
    <source>
        <strain evidence="10 11">CLA-KB-P66</strain>
    </source>
</reference>
<dbReference type="Pfam" id="PF00185">
    <property type="entry name" value="OTCace"/>
    <property type="match status" value="1"/>
</dbReference>
<feature type="domain" description="Aspartate/ornithine carbamoyltransferase carbamoyl-P binding" evidence="9">
    <location>
        <begin position="15"/>
        <end position="158"/>
    </location>
</feature>
<protein>
    <recommendedName>
        <fullName evidence="7">Aspartate carbamoyltransferase</fullName>
        <ecNumber evidence="7">2.1.3.2</ecNumber>
    </recommendedName>
    <alternativeName>
        <fullName evidence="7">Aspartate transcarbamylase</fullName>
        <shortName evidence="7">ATCase</shortName>
    </alternativeName>
</protein>
<comment type="caution">
    <text evidence="10">The sequence shown here is derived from an EMBL/GenBank/DDBJ whole genome shotgun (WGS) entry which is preliminary data.</text>
</comment>
<name>A0ABU4WH91_9BACT</name>
<feature type="binding site" evidence="7">
    <location>
        <position position="179"/>
    </location>
    <ligand>
        <name>L-aspartate</name>
        <dbReference type="ChEBI" id="CHEBI:29991"/>
    </ligand>
</feature>
<evidence type="ECO:0000256" key="6">
    <source>
        <dbReference type="ARBA" id="ARBA00048859"/>
    </source>
</evidence>
<evidence type="ECO:0000313" key="11">
    <source>
        <dbReference type="Proteomes" id="UP001275932"/>
    </source>
</evidence>
<dbReference type="Proteomes" id="UP001275932">
    <property type="component" value="Unassembled WGS sequence"/>
</dbReference>
<dbReference type="PRINTS" id="PR00100">
    <property type="entry name" value="AOTCASE"/>
</dbReference>
<comment type="catalytic activity">
    <reaction evidence="6 7">
        <text>carbamoyl phosphate + L-aspartate = N-carbamoyl-L-aspartate + phosphate + H(+)</text>
        <dbReference type="Rhea" id="RHEA:20013"/>
        <dbReference type="ChEBI" id="CHEBI:15378"/>
        <dbReference type="ChEBI" id="CHEBI:29991"/>
        <dbReference type="ChEBI" id="CHEBI:32814"/>
        <dbReference type="ChEBI" id="CHEBI:43474"/>
        <dbReference type="ChEBI" id="CHEBI:58228"/>
        <dbReference type="EC" id="2.1.3.2"/>
    </reaction>
</comment>
<dbReference type="GO" id="GO:0004070">
    <property type="term" value="F:aspartate carbamoyltransferase activity"/>
    <property type="evidence" value="ECO:0007669"/>
    <property type="project" value="UniProtKB-EC"/>
</dbReference>
<comment type="function">
    <text evidence="5 7">Catalyzes the condensation of carbamoyl phosphate and aspartate to form carbamoyl aspartate and inorganic phosphate, the committed step in the de novo pyrimidine nucleotide biosynthesis pathway.</text>
</comment>
<evidence type="ECO:0000256" key="3">
    <source>
        <dbReference type="ARBA" id="ARBA00022679"/>
    </source>
</evidence>
<dbReference type="InterPro" id="IPR006131">
    <property type="entry name" value="Asp_carbamoyltransf_Asp/Orn-bd"/>
</dbReference>
<feature type="binding site" evidence="7">
    <location>
        <position position="145"/>
    </location>
    <ligand>
        <name>carbamoyl phosphate</name>
        <dbReference type="ChEBI" id="CHEBI:58228"/>
    </ligand>
</feature>
<dbReference type="InterPro" id="IPR036901">
    <property type="entry name" value="Asp/Orn_carbamoylTrfase_sf"/>
</dbReference>
<evidence type="ECO:0000256" key="7">
    <source>
        <dbReference type="HAMAP-Rule" id="MF_00001"/>
    </source>
</evidence>
<comment type="pathway">
    <text evidence="1 7">Pyrimidine metabolism; UMP biosynthesis via de novo pathway; (S)-dihydroorotate from bicarbonate: step 2/3.</text>
</comment>
<keyword evidence="3 7" id="KW-0808">Transferase</keyword>
<comment type="subunit">
    <text evidence="7">Heterododecamer (2C3:3R2) of six catalytic PyrB chains organized as two trimers (C3), and six regulatory PyrI chains organized as three dimers (R2).</text>
</comment>
<evidence type="ECO:0000259" key="8">
    <source>
        <dbReference type="Pfam" id="PF00185"/>
    </source>
</evidence>
<evidence type="ECO:0000313" key="10">
    <source>
        <dbReference type="EMBL" id="MDX8415920.1"/>
    </source>
</evidence>
<feature type="binding site" evidence="7">
    <location>
        <position position="233"/>
    </location>
    <ligand>
        <name>L-aspartate</name>
        <dbReference type="ChEBI" id="CHEBI:29991"/>
    </ligand>
</feature>
<dbReference type="PANTHER" id="PTHR45753">
    <property type="entry name" value="ORNITHINE CARBAMOYLTRANSFERASE, MITOCHONDRIAL"/>
    <property type="match status" value="1"/>
</dbReference>
<dbReference type="Pfam" id="PF02729">
    <property type="entry name" value="OTCace_N"/>
    <property type="match status" value="1"/>
</dbReference>
<dbReference type="EMBL" id="JALBUT010000007">
    <property type="protein sequence ID" value="MDX8415920.1"/>
    <property type="molecule type" value="Genomic_DNA"/>
</dbReference>
<gene>
    <name evidence="7" type="primary">pyrB</name>
    <name evidence="10" type="ORF">MOX91_06995</name>
</gene>
<dbReference type="SUPFAM" id="SSF53671">
    <property type="entry name" value="Aspartate/ornithine carbamoyltransferase"/>
    <property type="match status" value="1"/>
</dbReference>
<dbReference type="InterPro" id="IPR006132">
    <property type="entry name" value="Asp/Orn_carbamoyltranf_P-bd"/>
</dbReference>
<dbReference type="PROSITE" id="PS00097">
    <property type="entry name" value="CARBAMOYLTRANSFERASE"/>
    <property type="match status" value="1"/>
</dbReference>
<feature type="binding site" evidence="7">
    <location>
        <position position="95"/>
    </location>
    <ligand>
        <name>L-aspartate</name>
        <dbReference type="ChEBI" id="CHEBI:29991"/>
    </ligand>
</feature>
<feature type="binding site" evidence="7">
    <location>
        <position position="117"/>
    </location>
    <ligand>
        <name>carbamoyl phosphate</name>
        <dbReference type="ChEBI" id="CHEBI:58228"/>
    </ligand>
</feature>
<feature type="binding site" evidence="7">
    <location>
        <position position="148"/>
    </location>
    <ligand>
        <name>carbamoyl phosphate</name>
        <dbReference type="ChEBI" id="CHEBI:58228"/>
    </ligand>
</feature>
<dbReference type="HAMAP" id="MF_00001">
    <property type="entry name" value="Asp_carb_tr"/>
    <property type="match status" value="1"/>
</dbReference>
<dbReference type="EC" id="2.1.3.2" evidence="7"/>
<evidence type="ECO:0000256" key="5">
    <source>
        <dbReference type="ARBA" id="ARBA00043884"/>
    </source>
</evidence>
<organism evidence="10 11">
    <name type="scientific">Intestinicryptomonas porci</name>
    <dbReference type="NCBI Taxonomy" id="2926320"/>
    <lineage>
        <taxon>Bacteria</taxon>
        <taxon>Pseudomonadati</taxon>
        <taxon>Verrucomicrobiota</taxon>
        <taxon>Opitutia</taxon>
        <taxon>Opitutales</taxon>
        <taxon>Intestinicryptomonaceae</taxon>
        <taxon>Intestinicryptomonas</taxon>
    </lineage>
</organism>
<feature type="binding site" evidence="7">
    <location>
        <position position="275"/>
    </location>
    <ligand>
        <name>carbamoyl phosphate</name>
        <dbReference type="ChEBI" id="CHEBI:58228"/>
    </ligand>
</feature>
<dbReference type="RefSeq" id="WP_370397373.1">
    <property type="nucleotide sequence ID" value="NZ_JALBUT010000007.1"/>
</dbReference>